<accession>A0A0D9QS71</accession>
<evidence type="ECO:0000259" key="2">
    <source>
        <dbReference type="Pfam" id="PF12879"/>
    </source>
</evidence>
<feature type="compositionally biased region" description="Low complexity" evidence="1">
    <location>
        <begin position="1184"/>
        <end position="1199"/>
    </location>
</feature>
<feature type="region of interest" description="Disordered" evidence="1">
    <location>
        <begin position="1156"/>
        <end position="1199"/>
    </location>
</feature>
<feature type="compositionally biased region" description="Polar residues" evidence="1">
    <location>
        <begin position="1165"/>
        <end position="1183"/>
    </location>
</feature>
<proteinExistence type="predicted"/>
<feature type="compositionally biased region" description="Pro residues" evidence="1">
    <location>
        <begin position="526"/>
        <end position="540"/>
    </location>
</feature>
<reference evidence="3 4" key="1">
    <citation type="submission" date="2014-03" db="EMBL/GenBank/DDBJ databases">
        <title>The Genome Sequence of Plasmodium fragile nilgiri.</title>
        <authorList>
            <consortium name="The Broad Institute Genomics Platform"/>
            <consortium name="The Broad Institute Genome Sequencing Center for Infectious Disease"/>
            <person name="Neafsey D."/>
            <person name="Duraisingh M."/>
            <person name="Young S.K."/>
            <person name="Zeng Q."/>
            <person name="Gargeya S."/>
            <person name="Abouelleil A."/>
            <person name="Alvarado L."/>
            <person name="Chapman S.B."/>
            <person name="Gainer-Dewar J."/>
            <person name="Goldberg J."/>
            <person name="Griggs A."/>
            <person name="Gujja S."/>
            <person name="Hansen M."/>
            <person name="Howarth C."/>
            <person name="Imamovic A."/>
            <person name="Larimer J."/>
            <person name="Pearson M."/>
            <person name="Poon T.W."/>
            <person name="Priest M."/>
            <person name="Roberts A."/>
            <person name="Saif S."/>
            <person name="Shea T."/>
            <person name="Sykes S."/>
            <person name="Wortman J."/>
            <person name="Nusbaum C."/>
            <person name="Birren B."/>
        </authorList>
    </citation>
    <scope>NUCLEOTIDE SEQUENCE [LARGE SCALE GENOMIC DNA]</scope>
    <source>
        <strain evidence="4">nilgiri</strain>
    </source>
</reference>
<feature type="compositionally biased region" description="Low complexity" evidence="1">
    <location>
        <begin position="811"/>
        <end position="823"/>
    </location>
</feature>
<gene>
    <name evidence="3" type="ORF">AK88_00828</name>
</gene>
<dbReference type="EMBL" id="KQ001650">
    <property type="protein sequence ID" value="KJP89617.1"/>
    <property type="molecule type" value="Genomic_DNA"/>
</dbReference>
<feature type="compositionally biased region" description="Basic and acidic residues" evidence="1">
    <location>
        <begin position="383"/>
        <end position="396"/>
    </location>
</feature>
<dbReference type="OrthoDB" id="383264at2759"/>
<protein>
    <recommendedName>
        <fullName evidence="2">Schizont-infected cell agglutination C-terminal domain-containing protein</fullName>
    </recommendedName>
</protein>
<feature type="compositionally biased region" description="Low complexity" evidence="1">
    <location>
        <begin position="584"/>
        <end position="614"/>
    </location>
</feature>
<feature type="domain" description="Schizont-infected cell agglutination C-terminal" evidence="2">
    <location>
        <begin position="667"/>
        <end position="770"/>
    </location>
</feature>
<sequence>MAQRLKNALVKWAQDRRIWKMEQFDTKLWQDMETVLNEFVDYMQREGPNLHMYAVSCGDAGWKRRGEAHKGRVYTDHSVGDVMKCTLMLGALFFVTGWGNEMNADTGASANDTAMKAIMRCMVADVFANILAEIKCRYEWTGIDRAWDVMESMGGKGGVENPISSGTCTLDAYKDTQVGTADLTGAVRRWLQKNPDIRGRMDAIEKNPKCNILWSKYKTRMEQSEHDALPTTTGNVHQEDGVIGSGGIANAIVTVVRDVFEEMKGEITETSTSPPDIPGAGGAKPVATPPATTTPVAAGEGTSGTGVAPGRDPVGRADPTAGGQDGVATVSGQQPQPPAPPTEAKPAETVAGTADAAPPGPHERAELGTGGREQSPPQEEENVTPKDDKGEEKCPYDKNNAVSVLSDPRGGSRAIVSAGTHFYPGQPDCTTWTLLKEQEKATSSTGTCHSPMRSTGNSSSGDKDATGGTTTSGSSATTHPAAAAPAAPADGTIQGTVAEVTPKNKGDDPRSAPSPGDHVVDGGNDDPPPLNPPKPKPNPNPDQSGSTGTSGDAPIPGSAPSAGTEEGAGGQTGAGPGGGGGSSSSGTEQGTVGSTTTTDTQTPSTTVTPTSPQSPLAPSTPKGGDGAVSHFVPPPSKPFDTKDLIPYTPAIIPAVVGIGIVAFFLWKYFAHLAKRRRTYRTVRDVPSPPLDEDILEHLQRAELPPPDYGYTMVTPPASTSGRGGSPRVHKRTIIELHLEVLNECEAAAWENVKDDYWKIVVQAFANELMRDAKGYSSSLDAPITNQDLSGNNVSSTDSAETDPCPPHDPDPCSCMETAPLDTDPSPPNDDDPDPWSCMETIQLATDRSPPTADDPWSCMETMQFETDPCPPNADDPDPCSCMEHIDLDAQHNAHSDHGDATSECTQWINWIDRHKHLLQACTTQPWFLQLTADWKQYLRTHMAATDDNGNREFGQHGNGSSTQMKKDAWKKWVAKQHRQMSMYGPEEWFQHLLNTVQEETASHKREVPAVDTDLEVDKHTDDVETQEEHVAKVQIHNRVARSLAKIKAIASEEELELDPMAFEHYEGAYDDVDEPYAESYAFSPKRICSDAQWEEEEDGTILKERKVVEYEVPQQVHYERKWKIQHDAREEEVDSNETLSADVAVAEAVATSSTSLSKVDAQGSLPPSVQNKGQGAKTQQAPKGSSGTGTTASTGIRASTMNVRQAQAIKMKTGRDFSRRKLATYIIYRWNGYTQYVLTWDIPELLPPAKAKVPKKNILTDKISSKEDQKPQLPEKAETPKKQEKPERPEAPKKTGESEKQDTRTQAEECEKSNTPKNPEAPEKKEAAEKPEASKKAGESEKP</sequence>
<name>A0A0D9QS71_PLAFR</name>
<feature type="region of interest" description="Disordered" evidence="1">
    <location>
        <begin position="1257"/>
        <end position="1343"/>
    </location>
</feature>
<feature type="compositionally biased region" description="Low complexity" evidence="1">
    <location>
        <begin position="466"/>
        <end position="492"/>
    </location>
</feature>
<evidence type="ECO:0000313" key="3">
    <source>
        <dbReference type="EMBL" id="KJP89617.1"/>
    </source>
</evidence>
<dbReference type="GeneID" id="24266142"/>
<feature type="region of interest" description="Disordered" evidence="1">
    <location>
        <begin position="266"/>
        <end position="410"/>
    </location>
</feature>
<feature type="compositionally biased region" description="Polar residues" evidence="1">
    <location>
        <begin position="441"/>
        <end position="457"/>
    </location>
</feature>
<dbReference type="RefSeq" id="XP_012333895.1">
    <property type="nucleotide sequence ID" value="XM_012478472.1"/>
</dbReference>
<dbReference type="Pfam" id="PF12879">
    <property type="entry name" value="SICA_C"/>
    <property type="match status" value="1"/>
</dbReference>
<evidence type="ECO:0000256" key="1">
    <source>
        <dbReference type="SAM" id="MobiDB-lite"/>
    </source>
</evidence>
<dbReference type="Proteomes" id="UP000054561">
    <property type="component" value="Unassembled WGS sequence"/>
</dbReference>
<feature type="compositionally biased region" description="Basic and acidic residues" evidence="1">
    <location>
        <begin position="1263"/>
        <end position="1343"/>
    </location>
</feature>
<dbReference type="OMA" id="KWCSTWY"/>
<feature type="compositionally biased region" description="Gly residues" evidence="1">
    <location>
        <begin position="566"/>
        <end position="583"/>
    </location>
</feature>
<organism evidence="3 4">
    <name type="scientific">Plasmodium fragile</name>
    <dbReference type="NCBI Taxonomy" id="5857"/>
    <lineage>
        <taxon>Eukaryota</taxon>
        <taxon>Sar</taxon>
        <taxon>Alveolata</taxon>
        <taxon>Apicomplexa</taxon>
        <taxon>Aconoidasida</taxon>
        <taxon>Haemosporida</taxon>
        <taxon>Plasmodiidae</taxon>
        <taxon>Plasmodium</taxon>
        <taxon>Plasmodium (Plasmodium)</taxon>
    </lineage>
</organism>
<evidence type="ECO:0000313" key="4">
    <source>
        <dbReference type="Proteomes" id="UP000054561"/>
    </source>
</evidence>
<feature type="compositionally biased region" description="Low complexity" evidence="1">
    <location>
        <begin position="283"/>
        <end position="300"/>
    </location>
</feature>
<feature type="region of interest" description="Disordered" evidence="1">
    <location>
        <begin position="434"/>
        <end position="639"/>
    </location>
</feature>
<keyword evidence="4" id="KW-1185">Reference proteome</keyword>
<dbReference type="InterPro" id="IPR024288">
    <property type="entry name" value="SICA_C"/>
</dbReference>
<dbReference type="VEuPathDB" id="PlasmoDB:AK88_00828"/>
<feature type="region of interest" description="Disordered" evidence="1">
    <location>
        <begin position="778"/>
        <end position="835"/>
    </location>
</feature>
<feature type="compositionally biased region" description="Polar residues" evidence="1">
    <location>
        <begin position="778"/>
        <end position="798"/>
    </location>
</feature>